<comment type="caution">
    <text evidence="1">The sequence shown here is derived from an EMBL/GenBank/DDBJ whole genome shotgun (WGS) entry which is preliminary data.</text>
</comment>
<sequence length="82" mass="9362">MTGHPIDVALTYASEQGVYVGGVNEELLRSGVITFYAPFELDTLWGEDLVPYLDRVFREWATLCVMFISKEYVAKAWPSLER</sequence>
<reference evidence="1" key="2">
    <citation type="journal article" date="2014" name="ISME J.">
        <title>Microbial stratification in low pH oxic and suboxic macroscopic growths along an acid mine drainage.</title>
        <authorList>
            <person name="Mendez-Garcia C."/>
            <person name="Mesa V."/>
            <person name="Sprenger R.R."/>
            <person name="Richter M."/>
            <person name="Diez M.S."/>
            <person name="Solano J."/>
            <person name="Bargiela R."/>
            <person name="Golyshina O.V."/>
            <person name="Manteca A."/>
            <person name="Ramos J.L."/>
            <person name="Gallego J.R."/>
            <person name="Llorente I."/>
            <person name="Martins Dos Santos V.A."/>
            <person name="Jensen O.N."/>
            <person name="Pelaez A.I."/>
            <person name="Sanchez J."/>
            <person name="Ferrer M."/>
        </authorList>
    </citation>
    <scope>NUCLEOTIDE SEQUENCE</scope>
</reference>
<reference evidence="1" key="1">
    <citation type="submission" date="2013-08" db="EMBL/GenBank/DDBJ databases">
        <authorList>
            <person name="Mendez C."/>
            <person name="Richter M."/>
            <person name="Ferrer M."/>
            <person name="Sanchez J."/>
        </authorList>
    </citation>
    <scope>NUCLEOTIDE SEQUENCE</scope>
</reference>
<dbReference type="EMBL" id="AUZY01007743">
    <property type="protein sequence ID" value="EQD48916.1"/>
    <property type="molecule type" value="Genomic_DNA"/>
</dbReference>
<name>T0ZKR5_9ZZZZ</name>
<proteinExistence type="predicted"/>
<feature type="non-terminal residue" evidence="1">
    <location>
        <position position="82"/>
    </location>
</feature>
<protein>
    <submittedName>
        <fullName evidence="1">TIR protein</fullName>
    </submittedName>
</protein>
<evidence type="ECO:0000313" key="1">
    <source>
        <dbReference type="EMBL" id="EQD48916.1"/>
    </source>
</evidence>
<organism evidence="1">
    <name type="scientific">mine drainage metagenome</name>
    <dbReference type="NCBI Taxonomy" id="410659"/>
    <lineage>
        <taxon>unclassified sequences</taxon>
        <taxon>metagenomes</taxon>
        <taxon>ecological metagenomes</taxon>
    </lineage>
</organism>
<dbReference type="AlphaFoldDB" id="T0ZKR5"/>
<accession>T0ZKR5</accession>
<gene>
    <name evidence="1" type="ORF">B1B_11861</name>
</gene>